<name>A0AA38PFI4_9AGAR</name>
<dbReference type="SUPFAM" id="SSF81383">
    <property type="entry name" value="F-box domain"/>
    <property type="match status" value="1"/>
</dbReference>
<dbReference type="SUPFAM" id="SSF52047">
    <property type="entry name" value="RNI-like"/>
    <property type="match status" value="1"/>
</dbReference>
<dbReference type="Gene3D" id="1.20.1280.50">
    <property type="match status" value="1"/>
</dbReference>
<evidence type="ECO:0000313" key="3">
    <source>
        <dbReference type="Proteomes" id="UP001163846"/>
    </source>
</evidence>
<protein>
    <recommendedName>
        <fullName evidence="1">F-box domain-containing protein</fullName>
    </recommendedName>
</protein>
<sequence>MHSLESVHALDTLLNSLHTQKANLLHQLEQIDADIAAAGRKRAKICNDAALVSKLPPELLSHIFLLCQKDKPAFRLIATRVCSRWRDLAVGTRMLWTDIRISLAHYLHVQSGLDKMETYLSRSGPSSLFDVRLDIDDVLDYAPFLKLIANHIERCSHLSVSVLAVSVRQRTSAACLLFREHLELLWAPHLSHLSLHVDSGDGYEITMCGTPSILKAGAPSLSHLQLTGYATGLQPPISGGITTLYLDGMYMTSLTVLEYRDMLATNRCLVNLSLQWFAIDSSMSTDSRTVELPMLRSLRIRTEEGYSGSNEALLNALPLSRLESLILYDFDDLFSFEFPNVKDLSLYNCEFLMDQTVIEQLVLAFPSIIRLTLELYSGPFLYAALSILGEPMTWPKLRTLCVKELDIIDDSDDFSALSRLVQARSRVNSPLDFLYLDNSSHRRAVDILRALGTPTKIICTDIYPAPWPPGSDMNYYDNFWED</sequence>
<reference evidence="2" key="1">
    <citation type="submission" date="2022-08" db="EMBL/GenBank/DDBJ databases">
        <authorList>
            <consortium name="DOE Joint Genome Institute"/>
            <person name="Min B."/>
            <person name="Riley R."/>
            <person name="Sierra-Patev S."/>
            <person name="Naranjo-Ortiz M."/>
            <person name="Looney B."/>
            <person name="Konkel Z."/>
            <person name="Slot J.C."/>
            <person name="Sakamoto Y."/>
            <person name="Steenwyk J.L."/>
            <person name="Rokas A."/>
            <person name="Carro J."/>
            <person name="Camarero S."/>
            <person name="Ferreira P."/>
            <person name="Molpeceres G."/>
            <person name="Ruiz-Duenas F.J."/>
            <person name="Serrano A."/>
            <person name="Henrissat B."/>
            <person name="Drula E."/>
            <person name="Hughes K.W."/>
            <person name="Mata J.L."/>
            <person name="Ishikawa N.K."/>
            <person name="Vargas-Isla R."/>
            <person name="Ushijima S."/>
            <person name="Smith C.A."/>
            <person name="Ahrendt S."/>
            <person name="Andreopoulos W."/>
            <person name="He G."/>
            <person name="Labutti K."/>
            <person name="Lipzen A."/>
            <person name="Ng V."/>
            <person name="Sandor L."/>
            <person name="Barry K."/>
            <person name="Martinez A.T."/>
            <person name="Xiao Y."/>
            <person name="Gibbons J.G."/>
            <person name="Terashima K."/>
            <person name="Hibbett D.S."/>
            <person name="Grigoriev I.V."/>
        </authorList>
    </citation>
    <scope>NUCLEOTIDE SEQUENCE</scope>
    <source>
        <strain evidence="2">TFB9207</strain>
    </source>
</reference>
<proteinExistence type="predicted"/>
<comment type="caution">
    <text evidence="2">The sequence shown here is derived from an EMBL/GenBank/DDBJ whole genome shotgun (WGS) entry which is preliminary data.</text>
</comment>
<dbReference type="Proteomes" id="UP001163846">
    <property type="component" value="Unassembled WGS sequence"/>
</dbReference>
<dbReference type="AlphaFoldDB" id="A0AA38PFI4"/>
<dbReference type="InterPro" id="IPR001810">
    <property type="entry name" value="F-box_dom"/>
</dbReference>
<dbReference type="Pfam" id="PF12937">
    <property type="entry name" value="F-box-like"/>
    <property type="match status" value="1"/>
</dbReference>
<organism evidence="2 3">
    <name type="scientific">Lentinula raphanica</name>
    <dbReference type="NCBI Taxonomy" id="153919"/>
    <lineage>
        <taxon>Eukaryota</taxon>
        <taxon>Fungi</taxon>
        <taxon>Dikarya</taxon>
        <taxon>Basidiomycota</taxon>
        <taxon>Agaricomycotina</taxon>
        <taxon>Agaricomycetes</taxon>
        <taxon>Agaricomycetidae</taxon>
        <taxon>Agaricales</taxon>
        <taxon>Marasmiineae</taxon>
        <taxon>Omphalotaceae</taxon>
        <taxon>Lentinula</taxon>
    </lineage>
</organism>
<dbReference type="Gene3D" id="3.80.10.10">
    <property type="entry name" value="Ribonuclease Inhibitor"/>
    <property type="match status" value="1"/>
</dbReference>
<dbReference type="InterPro" id="IPR032675">
    <property type="entry name" value="LRR_dom_sf"/>
</dbReference>
<feature type="domain" description="F-box" evidence="1">
    <location>
        <begin position="53"/>
        <end position="101"/>
    </location>
</feature>
<evidence type="ECO:0000313" key="2">
    <source>
        <dbReference type="EMBL" id="KAJ3841988.1"/>
    </source>
</evidence>
<dbReference type="EMBL" id="MU806021">
    <property type="protein sequence ID" value="KAJ3841988.1"/>
    <property type="molecule type" value="Genomic_DNA"/>
</dbReference>
<evidence type="ECO:0000259" key="1">
    <source>
        <dbReference type="Pfam" id="PF12937"/>
    </source>
</evidence>
<dbReference type="InterPro" id="IPR036047">
    <property type="entry name" value="F-box-like_dom_sf"/>
</dbReference>
<accession>A0AA38PFI4</accession>
<gene>
    <name evidence="2" type="ORF">F5878DRAFT_431285</name>
</gene>
<keyword evidence="3" id="KW-1185">Reference proteome</keyword>